<dbReference type="Pfam" id="PF16485">
    <property type="entry name" value="PLN_propep"/>
    <property type="match status" value="1"/>
</dbReference>
<evidence type="ECO:0000313" key="3">
    <source>
        <dbReference type="EMBL" id="OBS19792.1"/>
    </source>
</evidence>
<reference evidence="3 4" key="1">
    <citation type="submission" date="2016-06" db="EMBL/GenBank/DDBJ databases">
        <title>Living apart together: crosstalk between the core and supernumerary genomes in a fungal plant pathogen.</title>
        <authorList>
            <person name="Vanheule A."/>
            <person name="Audenaert K."/>
            <person name="Warris S."/>
            <person name="Van De Geest H."/>
            <person name="Schijlen E."/>
            <person name="Hofte M."/>
            <person name="De Saeger S."/>
            <person name="Haesaert G."/>
            <person name="Waalwijk C."/>
            <person name="Van Der Lee T."/>
        </authorList>
    </citation>
    <scope>NUCLEOTIDE SEQUENCE [LARGE SCALE GENOMIC DNA]</scope>
    <source>
        <strain evidence="3 4">2516</strain>
    </source>
</reference>
<evidence type="ECO:0000313" key="4">
    <source>
        <dbReference type="Proteomes" id="UP000091967"/>
    </source>
</evidence>
<keyword evidence="4" id="KW-1185">Reference proteome</keyword>
<name>A0A1B8AGY9_FUSPO</name>
<evidence type="ECO:0000256" key="1">
    <source>
        <dbReference type="SAM" id="MobiDB-lite"/>
    </source>
</evidence>
<dbReference type="Gene3D" id="3.10.170.10">
    <property type="match status" value="1"/>
</dbReference>
<gene>
    <name evidence="3" type="ORF">FPOA_11516</name>
</gene>
<dbReference type="OMA" id="HIVPPHI"/>
<comment type="caution">
    <text evidence="3">The sequence shown here is derived from an EMBL/GenBank/DDBJ whole genome shotgun (WGS) entry which is preliminary data.</text>
</comment>
<proteinExistence type="predicted"/>
<sequence length="167" mass="18548">MVAVPPHLLRAIAQNKLVAEHISRSAQLTLEHTEKVLQARRQSTSTTPRQHIVPPHILRNIAESDASEGSRKSARNSLEHLKTIIGKVKGSQSGSQQVLEASGQDSTKPSPKSPYRAIYDIHESTNEEKLPGKLVRDNKKETDKSEDKSVNLAFDNVGVVLDFYKKH</sequence>
<dbReference type="STRING" id="36050.A0A1B8AGY9"/>
<protein>
    <recommendedName>
        <fullName evidence="2">Protealysin N-terminal propeptide domain-containing protein</fullName>
    </recommendedName>
</protein>
<dbReference type="AlphaFoldDB" id="A0A1B8AGY9"/>
<feature type="compositionally biased region" description="Polar residues" evidence="1">
    <location>
        <begin position="90"/>
        <end position="110"/>
    </location>
</feature>
<dbReference type="InterPro" id="IPR032475">
    <property type="entry name" value="Protealysin_N_PP"/>
</dbReference>
<evidence type="ECO:0000259" key="2">
    <source>
        <dbReference type="Pfam" id="PF16485"/>
    </source>
</evidence>
<accession>A0A1B8AGY9</accession>
<feature type="compositionally biased region" description="Basic and acidic residues" evidence="1">
    <location>
        <begin position="119"/>
        <end position="148"/>
    </location>
</feature>
<organism evidence="3 4">
    <name type="scientific">Fusarium poae</name>
    <dbReference type="NCBI Taxonomy" id="36050"/>
    <lineage>
        <taxon>Eukaryota</taxon>
        <taxon>Fungi</taxon>
        <taxon>Dikarya</taxon>
        <taxon>Ascomycota</taxon>
        <taxon>Pezizomycotina</taxon>
        <taxon>Sordariomycetes</taxon>
        <taxon>Hypocreomycetidae</taxon>
        <taxon>Hypocreales</taxon>
        <taxon>Nectriaceae</taxon>
        <taxon>Fusarium</taxon>
    </lineage>
</organism>
<feature type="region of interest" description="Disordered" evidence="1">
    <location>
        <begin position="86"/>
        <end position="148"/>
    </location>
</feature>
<feature type="domain" description="Protealysin N-terminal propeptide" evidence="2">
    <location>
        <begin position="50"/>
        <end position="93"/>
    </location>
</feature>
<dbReference type="Proteomes" id="UP000091967">
    <property type="component" value="Unassembled WGS sequence"/>
</dbReference>
<dbReference type="EMBL" id="LYXU01000004">
    <property type="protein sequence ID" value="OBS19792.1"/>
    <property type="molecule type" value="Genomic_DNA"/>
</dbReference>